<dbReference type="Proteomes" id="UP000516444">
    <property type="component" value="Chromosome"/>
</dbReference>
<sequence>MWRNRYASTGRDGHPPLAVVFNPGTRVGPERLKNRMNTVLQQTRKVWSGTYQGYGPYGADEERDGYYDYADAIPVLFTPWDASRRRACTGWCGDAAATASSRPSPTPWPIRVTTRHGWSGRKHAAAASAQREEQTQAWAAQRERWEEQTTRQRSLTRALTRARAQAV</sequence>
<gene>
    <name evidence="1" type="ORF">GCM10017557_82840</name>
</gene>
<dbReference type="KEGG" id="sgm:GCM10017557_82840"/>
<proteinExistence type="predicted"/>
<dbReference type="AlphaFoldDB" id="A0A7G1PHZ6"/>
<dbReference type="RefSeq" id="WP_190854964.1">
    <property type="nucleotide sequence ID" value="NZ_AP023440.1"/>
</dbReference>
<protein>
    <submittedName>
        <fullName evidence="1">Uncharacterized protein</fullName>
    </submittedName>
</protein>
<evidence type="ECO:0000313" key="2">
    <source>
        <dbReference type="Proteomes" id="UP000516444"/>
    </source>
</evidence>
<evidence type="ECO:0000313" key="1">
    <source>
        <dbReference type="EMBL" id="BCL33425.1"/>
    </source>
</evidence>
<keyword evidence="2" id="KW-1185">Reference proteome</keyword>
<reference evidence="1 2" key="1">
    <citation type="journal article" date="2014" name="Int. J. Syst. Evol. Microbiol.">
        <title>Complete genome sequence of Corynebacterium casei LMG S-19264T (=DSM 44701T), isolated from a smear-ripened cheese.</title>
        <authorList>
            <consortium name="US DOE Joint Genome Institute (JGI-PGF)"/>
            <person name="Walter F."/>
            <person name="Albersmeier A."/>
            <person name="Kalinowski J."/>
            <person name="Ruckert C."/>
        </authorList>
    </citation>
    <scope>NUCLEOTIDE SEQUENCE [LARGE SCALE GENOMIC DNA]</scope>
    <source>
        <strain evidence="1 2">JCM 4677</strain>
    </source>
</reference>
<accession>A0A7G1PHZ6</accession>
<organism evidence="1 2">
    <name type="scientific">Streptomyces aurantiacus</name>
    <dbReference type="NCBI Taxonomy" id="47760"/>
    <lineage>
        <taxon>Bacteria</taxon>
        <taxon>Bacillati</taxon>
        <taxon>Actinomycetota</taxon>
        <taxon>Actinomycetes</taxon>
        <taxon>Kitasatosporales</taxon>
        <taxon>Streptomycetaceae</taxon>
        <taxon>Streptomyces</taxon>
        <taxon>Streptomyces aurantiacus group</taxon>
    </lineage>
</organism>
<dbReference type="EMBL" id="AP023440">
    <property type="protein sequence ID" value="BCL33425.1"/>
    <property type="molecule type" value="Genomic_DNA"/>
</dbReference>
<name>A0A7G1PHZ6_9ACTN</name>